<dbReference type="InterPro" id="IPR052155">
    <property type="entry name" value="Biofilm_reg_signaling"/>
</dbReference>
<dbReference type="Pfam" id="PF01590">
    <property type="entry name" value="GAF"/>
    <property type="match status" value="1"/>
</dbReference>
<accession>A0ABY9TV57</accession>
<dbReference type="RefSeq" id="WP_348391757.1">
    <property type="nucleotide sequence ID" value="NZ_CP134145.1"/>
</dbReference>
<protein>
    <submittedName>
        <fullName evidence="3">GGDEF domain-containing protein</fullName>
    </submittedName>
</protein>
<evidence type="ECO:0000259" key="2">
    <source>
        <dbReference type="PROSITE" id="PS50887"/>
    </source>
</evidence>
<evidence type="ECO:0000313" key="3">
    <source>
        <dbReference type="EMBL" id="WNC72641.1"/>
    </source>
</evidence>
<dbReference type="InterPro" id="IPR035919">
    <property type="entry name" value="EAL_sf"/>
</dbReference>
<evidence type="ECO:0000313" key="4">
    <source>
        <dbReference type="Proteomes" id="UP001258994"/>
    </source>
</evidence>
<dbReference type="SUPFAM" id="SSF55073">
    <property type="entry name" value="Nucleotide cyclase"/>
    <property type="match status" value="1"/>
</dbReference>
<dbReference type="SMART" id="SM00267">
    <property type="entry name" value="GGDEF"/>
    <property type="match status" value="1"/>
</dbReference>
<dbReference type="SUPFAM" id="SSF55781">
    <property type="entry name" value="GAF domain-like"/>
    <property type="match status" value="2"/>
</dbReference>
<dbReference type="InterPro" id="IPR001633">
    <property type="entry name" value="EAL_dom"/>
</dbReference>
<dbReference type="PROSITE" id="PS50887">
    <property type="entry name" value="GGDEF"/>
    <property type="match status" value="1"/>
</dbReference>
<dbReference type="InterPro" id="IPR029787">
    <property type="entry name" value="Nucleotide_cyclase"/>
</dbReference>
<dbReference type="Gene3D" id="3.30.70.270">
    <property type="match status" value="1"/>
</dbReference>
<dbReference type="Proteomes" id="UP001258994">
    <property type="component" value="Chromosome"/>
</dbReference>
<name>A0ABY9TV57_9GAMM</name>
<sequence>MKTKLQYQLDVLKKEHTDLKVLQNALYKLSESTFTSGSIEHFYQQVHQIVNTFIDARNFFIAFTNDKNQTLDFSYHIDEKDTLTNYQIPQSHLTDSLSRLVLTRGRPLLMQAKKFERLLAKGIIQERGNMAVDWLGVPLIKNNIIVGLMVIQSYNNDVRYKAIDKEIMSITGQHIISALSRFEYKEQLQYDVNNRTRELEEKIVEIKKTEAAKQSLYKISDLSQANIDLETFYKEVHNVIGKYLFADNFYIARVSEKRESLNFVYYADSAKKENENQFSSRPFGKGFTEYLINSGQPQLLSRQNIIELTSTKTVDLKSGEAQSWLGVPLYKQGDVIGAMVVQSYSQTISYSKKDADFLNFVSQHVSIALFQRELAILQQQSRDELEVKVKQRTEELVEEISQRQLAEQQLQYSANHDSLTELPNRSYFNEILEKKIASVNVQKNCKFALLFIDLDRFKTVNDSLGHQAGDKLLKNVANKIKKLIRSNDILARLGGDEFVVFLDEIPNINVAIRVSDEIIDTLSQHIYINESMINIGASIGIVASNQHYNNAEDMLRDADTAMYKAKEFGKGRYELFNSNMHHELLASIKLELDIKSAIKRKEFIPYFQPIYNLNQNKIVGFEALARWQSDERGLTYPNEFIAKAEETGLIHNIDIEIIDQSAKILRHWQEKFKDEKLFITCNLFSGHFINSDLTGHISRIISKYQIPRDSLRLELTERALLENGDLVNENMNQLKNLGVKLLLDDFGTGYSSLSYLYKFPFDTLKIDSSFISNMREDKKQAVMIKTIIDMAEHLGMSVVAEGIEHESEVNVLTEMGCQSGQGFYYSKPLAQVEIEQMIQSHT</sequence>
<dbReference type="InterPro" id="IPR003018">
    <property type="entry name" value="GAF"/>
</dbReference>
<dbReference type="Pfam" id="PF00563">
    <property type="entry name" value="EAL"/>
    <property type="match status" value="1"/>
</dbReference>
<dbReference type="EMBL" id="CP134145">
    <property type="protein sequence ID" value="WNC72641.1"/>
    <property type="molecule type" value="Genomic_DNA"/>
</dbReference>
<reference evidence="4" key="1">
    <citation type="submission" date="2023-09" db="EMBL/GenBank/DDBJ databases">
        <authorList>
            <person name="Li S."/>
            <person name="Li X."/>
            <person name="Zhang C."/>
            <person name="Zhao Z."/>
        </authorList>
    </citation>
    <scope>NUCLEOTIDE SEQUENCE [LARGE SCALE GENOMIC DNA]</scope>
    <source>
        <strain evidence="4">SQ149</strain>
    </source>
</reference>
<keyword evidence="4" id="KW-1185">Reference proteome</keyword>
<dbReference type="PANTHER" id="PTHR44757:SF2">
    <property type="entry name" value="BIOFILM ARCHITECTURE MAINTENANCE PROTEIN MBAA"/>
    <property type="match status" value="1"/>
</dbReference>
<feature type="domain" description="GGDEF" evidence="2">
    <location>
        <begin position="445"/>
        <end position="578"/>
    </location>
</feature>
<gene>
    <name evidence="3" type="ORF">RGQ13_01295</name>
</gene>
<dbReference type="InterPro" id="IPR000160">
    <property type="entry name" value="GGDEF_dom"/>
</dbReference>
<dbReference type="SUPFAM" id="SSF141868">
    <property type="entry name" value="EAL domain-like"/>
    <property type="match status" value="1"/>
</dbReference>
<dbReference type="CDD" id="cd01948">
    <property type="entry name" value="EAL"/>
    <property type="match status" value="1"/>
</dbReference>
<evidence type="ECO:0000259" key="1">
    <source>
        <dbReference type="PROSITE" id="PS50883"/>
    </source>
</evidence>
<dbReference type="SMART" id="SM00065">
    <property type="entry name" value="GAF"/>
    <property type="match status" value="2"/>
</dbReference>
<dbReference type="PANTHER" id="PTHR44757">
    <property type="entry name" value="DIGUANYLATE CYCLASE DGCP"/>
    <property type="match status" value="1"/>
</dbReference>
<dbReference type="CDD" id="cd01949">
    <property type="entry name" value="GGDEF"/>
    <property type="match status" value="1"/>
</dbReference>
<dbReference type="InterPro" id="IPR043128">
    <property type="entry name" value="Rev_trsase/Diguanyl_cyclase"/>
</dbReference>
<dbReference type="InterPro" id="IPR029016">
    <property type="entry name" value="GAF-like_dom_sf"/>
</dbReference>
<dbReference type="SMART" id="SM00052">
    <property type="entry name" value="EAL"/>
    <property type="match status" value="1"/>
</dbReference>
<dbReference type="PROSITE" id="PS50883">
    <property type="entry name" value="EAL"/>
    <property type="match status" value="1"/>
</dbReference>
<proteinExistence type="predicted"/>
<dbReference type="NCBIfam" id="TIGR00254">
    <property type="entry name" value="GGDEF"/>
    <property type="match status" value="1"/>
</dbReference>
<dbReference type="Gene3D" id="3.20.20.450">
    <property type="entry name" value="EAL domain"/>
    <property type="match status" value="1"/>
</dbReference>
<feature type="domain" description="EAL" evidence="1">
    <location>
        <begin position="587"/>
        <end position="842"/>
    </location>
</feature>
<dbReference type="Pfam" id="PF00990">
    <property type="entry name" value="GGDEF"/>
    <property type="match status" value="1"/>
</dbReference>
<organism evidence="3 4">
    <name type="scientific">Thalassotalea psychrophila</name>
    <dbReference type="NCBI Taxonomy" id="3065647"/>
    <lineage>
        <taxon>Bacteria</taxon>
        <taxon>Pseudomonadati</taxon>
        <taxon>Pseudomonadota</taxon>
        <taxon>Gammaproteobacteria</taxon>
        <taxon>Alteromonadales</taxon>
        <taxon>Colwelliaceae</taxon>
        <taxon>Thalassotalea</taxon>
    </lineage>
</organism>
<dbReference type="Gene3D" id="3.30.450.40">
    <property type="match status" value="2"/>
</dbReference>